<organism evidence="2 3">
    <name type="scientific">Devosia ureilytica</name>
    <dbReference type="NCBI Taxonomy" id="2952754"/>
    <lineage>
        <taxon>Bacteria</taxon>
        <taxon>Pseudomonadati</taxon>
        <taxon>Pseudomonadota</taxon>
        <taxon>Alphaproteobacteria</taxon>
        <taxon>Hyphomicrobiales</taxon>
        <taxon>Devosiaceae</taxon>
        <taxon>Devosia</taxon>
    </lineage>
</organism>
<dbReference type="Proteomes" id="UP001060275">
    <property type="component" value="Unassembled WGS sequence"/>
</dbReference>
<evidence type="ECO:0000259" key="1">
    <source>
        <dbReference type="Pfam" id="PF20056"/>
    </source>
</evidence>
<dbReference type="AlphaFoldDB" id="A0A9Q4ASI4"/>
<keyword evidence="3" id="KW-1185">Reference proteome</keyword>
<dbReference type="RefSeq" id="WP_254675747.1">
    <property type="nucleotide sequence ID" value="NZ_JAMWDU010000009.1"/>
</dbReference>
<reference evidence="2" key="1">
    <citation type="submission" date="2022-06" db="EMBL/GenBank/DDBJ databases">
        <title>Devosia sp. XJ19-45 genome assembly.</title>
        <authorList>
            <person name="Li B."/>
            <person name="Cai M."/>
            <person name="Nie G."/>
            <person name="Li W."/>
        </authorList>
    </citation>
    <scope>NUCLEOTIDE SEQUENCE</scope>
    <source>
        <strain evidence="2">XJ19-45</strain>
    </source>
</reference>
<evidence type="ECO:0000313" key="2">
    <source>
        <dbReference type="EMBL" id="MCP8889019.1"/>
    </source>
</evidence>
<dbReference type="Pfam" id="PF20056">
    <property type="entry name" value="DUF6455"/>
    <property type="match status" value="1"/>
</dbReference>
<accession>A0A9Q4ASI4</accession>
<dbReference type="EMBL" id="JAMWDU010000009">
    <property type="protein sequence ID" value="MCP8889019.1"/>
    <property type="molecule type" value="Genomic_DNA"/>
</dbReference>
<comment type="caution">
    <text evidence="2">The sequence shown here is derived from an EMBL/GenBank/DDBJ whole genome shotgun (WGS) entry which is preliminary data.</text>
</comment>
<proteinExistence type="predicted"/>
<name>A0A9Q4ASI4_9HYPH</name>
<feature type="domain" description="DUF6455" evidence="1">
    <location>
        <begin position="1"/>
        <end position="82"/>
    </location>
</feature>
<sequence length="84" mass="9477">MSFIGSMFARTDRMFDMAVAMNRDLSAHVPGSIYAAQELRGAVNRCMFCTDANECAKLVKTEVHLASAPEYCRNREFLQRLPTL</sequence>
<protein>
    <submittedName>
        <fullName evidence="2">DUF6455 family protein</fullName>
    </submittedName>
</protein>
<dbReference type="InterPro" id="IPR045601">
    <property type="entry name" value="DUF6455"/>
</dbReference>
<gene>
    <name evidence="2" type="ORF">NF348_18055</name>
</gene>
<evidence type="ECO:0000313" key="3">
    <source>
        <dbReference type="Proteomes" id="UP001060275"/>
    </source>
</evidence>